<name>A0A8S1E3K6_9INSE</name>
<proteinExistence type="predicted"/>
<dbReference type="Proteomes" id="UP000494165">
    <property type="component" value="Unassembled WGS sequence"/>
</dbReference>
<protein>
    <submittedName>
        <fullName evidence="2">Uncharacterized protein</fullName>
    </submittedName>
</protein>
<comment type="caution">
    <text evidence="2">The sequence shown here is derived from an EMBL/GenBank/DDBJ whole genome shotgun (WGS) entry which is preliminary data.</text>
</comment>
<feature type="transmembrane region" description="Helical" evidence="1">
    <location>
        <begin position="33"/>
        <end position="56"/>
    </location>
</feature>
<organism evidence="2 3">
    <name type="scientific">Cloeon dipterum</name>
    <dbReference type="NCBI Taxonomy" id="197152"/>
    <lineage>
        <taxon>Eukaryota</taxon>
        <taxon>Metazoa</taxon>
        <taxon>Ecdysozoa</taxon>
        <taxon>Arthropoda</taxon>
        <taxon>Hexapoda</taxon>
        <taxon>Insecta</taxon>
        <taxon>Pterygota</taxon>
        <taxon>Palaeoptera</taxon>
        <taxon>Ephemeroptera</taxon>
        <taxon>Pisciforma</taxon>
        <taxon>Baetidae</taxon>
        <taxon>Cloeon</taxon>
    </lineage>
</organism>
<feature type="non-terminal residue" evidence="2">
    <location>
        <position position="332"/>
    </location>
</feature>
<feature type="transmembrane region" description="Helical" evidence="1">
    <location>
        <begin position="62"/>
        <end position="78"/>
    </location>
</feature>
<keyword evidence="1" id="KW-0812">Transmembrane</keyword>
<keyword evidence="3" id="KW-1185">Reference proteome</keyword>
<evidence type="ECO:0000313" key="2">
    <source>
        <dbReference type="EMBL" id="CAB3387493.1"/>
    </source>
</evidence>
<dbReference type="EMBL" id="CADEPI010000581">
    <property type="protein sequence ID" value="CAB3387493.1"/>
    <property type="molecule type" value="Genomic_DNA"/>
</dbReference>
<accession>A0A8S1E3K6</accession>
<keyword evidence="1" id="KW-1133">Transmembrane helix</keyword>
<dbReference type="AlphaFoldDB" id="A0A8S1E3K6"/>
<gene>
    <name evidence="2" type="ORF">CLODIP_2_CD03211</name>
</gene>
<reference evidence="2 3" key="1">
    <citation type="submission" date="2020-04" db="EMBL/GenBank/DDBJ databases">
        <authorList>
            <person name="Alioto T."/>
            <person name="Alioto T."/>
            <person name="Gomez Garrido J."/>
        </authorList>
    </citation>
    <scope>NUCLEOTIDE SEQUENCE [LARGE SCALE GENOMIC DNA]</scope>
</reference>
<evidence type="ECO:0000256" key="1">
    <source>
        <dbReference type="SAM" id="Phobius"/>
    </source>
</evidence>
<sequence>CSFGSARKACKMAENDILDERINSIASRICETLVLFVLVTINFGALTRNLVAYILIVTDGDLLKASIATMPLLILACLELPKIYAFICIAWSAAFIYLDCPGCECSDQLHEVFEYIVLPCILFGSASTDKVIERCMNCKCRGIRFKRDNRSKDREKLLSIFNLFNKNISEVAIFKSGSIESLYDCGWNISPMSAKFNAFAGRIRVLDTGESLTVQWNSMSLHKGESGLVSFQARIYKEGKIEFVYRTKIPTHLFAGDDTFHGYPVFIGAGFRMSGSCEFIGYDHDLKRDYITENTVLILSPPKQRSLTTQNILDLQCGFLNDTIDLNIIELN</sequence>
<evidence type="ECO:0000313" key="3">
    <source>
        <dbReference type="Proteomes" id="UP000494165"/>
    </source>
</evidence>
<keyword evidence="1" id="KW-0472">Membrane</keyword>